<comment type="similarity">
    <text evidence="3 15">Belongs to the peptidase S11 family.</text>
</comment>
<feature type="domain" description="Peptidase S11 D-Ala-D-Ala carboxypeptidase A C-terminal" evidence="16">
    <location>
        <begin position="302"/>
        <end position="413"/>
    </location>
</feature>
<dbReference type="Gene3D" id="2.60.410.10">
    <property type="entry name" value="D-Ala-D-Ala carboxypeptidase, C-terminal domain"/>
    <property type="match status" value="1"/>
</dbReference>
<keyword evidence="18" id="KW-1185">Reference proteome</keyword>
<dbReference type="GO" id="GO:0009252">
    <property type="term" value="P:peptidoglycan biosynthetic process"/>
    <property type="evidence" value="ECO:0007669"/>
    <property type="project" value="UniProtKB-UniPathway"/>
</dbReference>
<dbReference type="GO" id="GO:0009002">
    <property type="term" value="F:serine-type D-Ala-D-Ala carboxypeptidase activity"/>
    <property type="evidence" value="ECO:0007669"/>
    <property type="project" value="UniProtKB-EC"/>
</dbReference>
<protein>
    <recommendedName>
        <fullName evidence="4">serine-type D-Ala-D-Ala carboxypeptidase</fullName>
        <ecNumber evidence="4">3.4.16.4</ecNumber>
    </recommendedName>
</protein>
<dbReference type="InterPro" id="IPR012338">
    <property type="entry name" value="Beta-lactam/transpept-like"/>
</dbReference>
<dbReference type="SUPFAM" id="SSF56601">
    <property type="entry name" value="beta-lactamase/transpeptidase-like"/>
    <property type="match status" value="1"/>
</dbReference>
<proteinExistence type="inferred from homology"/>
<dbReference type="InterPro" id="IPR037167">
    <property type="entry name" value="Peptidase_S11_C_sf"/>
</dbReference>
<dbReference type="InterPro" id="IPR015956">
    <property type="entry name" value="Peniciliin-bd_prot_C_sf"/>
</dbReference>
<dbReference type="PANTHER" id="PTHR21581">
    <property type="entry name" value="D-ALANYL-D-ALANINE CARBOXYPEPTIDASE"/>
    <property type="match status" value="1"/>
</dbReference>
<evidence type="ECO:0000256" key="7">
    <source>
        <dbReference type="ARBA" id="ARBA00022729"/>
    </source>
</evidence>
<evidence type="ECO:0000256" key="9">
    <source>
        <dbReference type="ARBA" id="ARBA00022960"/>
    </source>
</evidence>
<evidence type="ECO:0000256" key="13">
    <source>
        <dbReference type="PIRSR" id="PIRSR618044-1"/>
    </source>
</evidence>
<keyword evidence="5 17" id="KW-0121">Carboxypeptidase</keyword>
<dbReference type="GO" id="GO:0071555">
    <property type="term" value="P:cell wall organization"/>
    <property type="evidence" value="ECO:0007669"/>
    <property type="project" value="UniProtKB-KW"/>
</dbReference>
<keyword evidence="8" id="KW-0378">Hydrolase</keyword>
<feature type="active site" description="Proton acceptor" evidence="13">
    <location>
        <position position="66"/>
    </location>
</feature>
<keyword evidence="11" id="KW-0961">Cell wall biogenesis/degradation</keyword>
<keyword evidence="7" id="KW-0732">Signal</keyword>
<dbReference type="EMBL" id="FNQR01000002">
    <property type="protein sequence ID" value="SDZ95103.1"/>
    <property type="molecule type" value="Genomic_DNA"/>
</dbReference>
<evidence type="ECO:0000256" key="10">
    <source>
        <dbReference type="ARBA" id="ARBA00022984"/>
    </source>
</evidence>
<evidence type="ECO:0000259" key="16">
    <source>
        <dbReference type="SMART" id="SM00936"/>
    </source>
</evidence>
<feature type="binding site" evidence="14">
    <location>
        <position position="252"/>
    </location>
    <ligand>
        <name>substrate</name>
    </ligand>
</feature>
<dbReference type="EC" id="3.4.16.4" evidence="4"/>
<evidence type="ECO:0000313" key="17">
    <source>
        <dbReference type="EMBL" id="SDZ95103.1"/>
    </source>
</evidence>
<dbReference type="InterPro" id="IPR001967">
    <property type="entry name" value="Peptidase_S11_N"/>
</dbReference>
<dbReference type="Pfam" id="PF00768">
    <property type="entry name" value="Peptidase_S11"/>
    <property type="match status" value="1"/>
</dbReference>
<dbReference type="GO" id="GO:0006508">
    <property type="term" value="P:proteolysis"/>
    <property type="evidence" value="ECO:0007669"/>
    <property type="project" value="UniProtKB-KW"/>
</dbReference>
<dbReference type="STRING" id="571932.SAMN05421743_10263"/>
<dbReference type="GO" id="GO:0008360">
    <property type="term" value="P:regulation of cell shape"/>
    <property type="evidence" value="ECO:0007669"/>
    <property type="project" value="UniProtKB-KW"/>
</dbReference>
<evidence type="ECO:0000256" key="3">
    <source>
        <dbReference type="ARBA" id="ARBA00007164"/>
    </source>
</evidence>
<dbReference type="SMART" id="SM00936">
    <property type="entry name" value="PBP5_C"/>
    <property type="match status" value="1"/>
</dbReference>
<evidence type="ECO:0000256" key="12">
    <source>
        <dbReference type="ARBA" id="ARBA00034000"/>
    </source>
</evidence>
<dbReference type="Proteomes" id="UP000198584">
    <property type="component" value="Unassembled WGS sequence"/>
</dbReference>
<comment type="pathway">
    <text evidence="2">Cell wall biogenesis; peptidoglycan biosynthesis.</text>
</comment>
<dbReference type="Gene3D" id="3.40.710.10">
    <property type="entry name" value="DD-peptidase/beta-lactamase superfamily"/>
    <property type="match status" value="1"/>
</dbReference>
<evidence type="ECO:0000256" key="14">
    <source>
        <dbReference type="PIRSR" id="PIRSR618044-2"/>
    </source>
</evidence>
<evidence type="ECO:0000256" key="4">
    <source>
        <dbReference type="ARBA" id="ARBA00012448"/>
    </source>
</evidence>
<evidence type="ECO:0000256" key="11">
    <source>
        <dbReference type="ARBA" id="ARBA00023316"/>
    </source>
</evidence>
<accession>A0A1H3X758</accession>
<dbReference type="AlphaFoldDB" id="A0A1H3X758"/>
<keyword evidence="9" id="KW-0133">Cell shape</keyword>
<sequence>MKQKFKTSWLVVMAAVITLIGFVQPGTTYAQIDIEAESAILVDGNSGQVLFEKEADLALPPASMTKMMTEYLVFEAIEEGDITWETTTRISDYPYSISADSTFSGVGLKQNKDYTVRELYEAMAINSDNATTIALAELIAGSEGEFVKMMNKKAEEMGLKDYQFVNSTGLPNSSLGDNHPEGTKPDANNLMSARAAALLAYHLVNDYPEALEISSITETEFDGQQIHNWNWMLPNMPGYLSQYGYKGMDGMKTGYTDLAGYCFTGTAERDKSRLISVVMKTDSEEARFEETRRLLDYGFQQFEQQELYPAGHQKDDKADLPVAKGKEKQVGIETGEAVQAMIKNGEEDKYKLNYIISEDKLNDEGKLTAPVEKGEQVGTVELVYNGENSYGNILDGQQDEKSIPLVATGAVEKANWFMLTLGAIGDFFGDIFNSAVDTVKGWF</sequence>
<feature type="active site" evidence="13">
    <location>
        <position position="127"/>
    </location>
</feature>
<evidence type="ECO:0000256" key="1">
    <source>
        <dbReference type="ARBA" id="ARBA00003217"/>
    </source>
</evidence>
<feature type="active site" description="Acyl-ester intermediate" evidence="13">
    <location>
        <position position="63"/>
    </location>
</feature>
<dbReference type="RefSeq" id="WP_245728764.1">
    <property type="nucleotide sequence ID" value="NZ_FNQR01000002.1"/>
</dbReference>
<name>A0A1H3X758_9BACI</name>
<comment type="function">
    <text evidence="1">Removes C-terminal D-alanyl residues from sugar-peptide cell wall precursors.</text>
</comment>
<organism evidence="17 18">
    <name type="scientific">Thalassobacillus cyri</name>
    <dbReference type="NCBI Taxonomy" id="571932"/>
    <lineage>
        <taxon>Bacteria</taxon>
        <taxon>Bacillati</taxon>
        <taxon>Bacillota</taxon>
        <taxon>Bacilli</taxon>
        <taxon>Bacillales</taxon>
        <taxon>Bacillaceae</taxon>
        <taxon>Thalassobacillus</taxon>
    </lineage>
</organism>
<evidence type="ECO:0000313" key="18">
    <source>
        <dbReference type="Proteomes" id="UP000198584"/>
    </source>
</evidence>
<dbReference type="InterPro" id="IPR018044">
    <property type="entry name" value="Peptidase_S11"/>
</dbReference>
<evidence type="ECO:0000256" key="6">
    <source>
        <dbReference type="ARBA" id="ARBA00022670"/>
    </source>
</evidence>
<dbReference type="Pfam" id="PF07943">
    <property type="entry name" value="PBP5_C"/>
    <property type="match status" value="1"/>
</dbReference>
<reference evidence="17 18" key="1">
    <citation type="submission" date="2016-10" db="EMBL/GenBank/DDBJ databases">
        <authorList>
            <person name="de Groot N.N."/>
        </authorList>
    </citation>
    <scope>NUCLEOTIDE SEQUENCE [LARGE SCALE GENOMIC DNA]</scope>
    <source>
        <strain evidence="17 18">CCM7597</strain>
    </source>
</reference>
<dbReference type="SUPFAM" id="SSF69189">
    <property type="entry name" value="Penicillin-binding protein associated domain"/>
    <property type="match status" value="1"/>
</dbReference>
<keyword evidence="10" id="KW-0573">Peptidoglycan synthesis</keyword>
<evidence type="ECO:0000256" key="8">
    <source>
        <dbReference type="ARBA" id="ARBA00022801"/>
    </source>
</evidence>
<dbReference type="PRINTS" id="PR00725">
    <property type="entry name" value="DADACBPTASE1"/>
</dbReference>
<evidence type="ECO:0000256" key="2">
    <source>
        <dbReference type="ARBA" id="ARBA00004752"/>
    </source>
</evidence>
<dbReference type="UniPathway" id="UPA00219"/>
<dbReference type="PANTHER" id="PTHR21581:SF11">
    <property type="entry name" value="D-ALANYL-D-ALANINE CARBOXYPEPTIDASE DACA"/>
    <property type="match status" value="1"/>
</dbReference>
<comment type="catalytic activity">
    <reaction evidence="12">
        <text>Preferential cleavage: (Ac)2-L-Lys-D-Ala-|-D-Ala. Also transpeptidation of peptidyl-alanyl moieties that are N-acyl substituents of D-alanine.</text>
        <dbReference type="EC" id="3.4.16.4"/>
    </reaction>
</comment>
<gene>
    <name evidence="17" type="ORF">SAMN05421743_10263</name>
</gene>
<evidence type="ECO:0000256" key="5">
    <source>
        <dbReference type="ARBA" id="ARBA00022645"/>
    </source>
</evidence>
<keyword evidence="6" id="KW-0645">Protease</keyword>
<evidence type="ECO:0000256" key="15">
    <source>
        <dbReference type="RuleBase" id="RU004016"/>
    </source>
</evidence>
<dbReference type="InterPro" id="IPR012907">
    <property type="entry name" value="Peptidase_S11_C"/>
</dbReference>